<dbReference type="AlphaFoldDB" id="A0A543PZ45"/>
<sequence>MSKAQKSNKETRKQPAMTPKEKKQAKQAKKHSSDMGATIVPR</sequence>
<dbReference type="Proteomes" id="UP000315403">
    <property type="component" value="Unassembled WGS sequence"/>
</dbReference>
<proteinExistence type="predicted"/>
<organism evidence="2 3">
    <name type="scientific">Acidithiobacillus thiooxidans ATCC 19377</name>
    <dbReference type="NCBI Taxonomy" id="637390"/>
    <lineage>
        <taxon>Bacteria</taxon>
        <taxon>Pseudomonadati</taxon>
        <taxon>Pseudomonadota</taxon>
        <taxon>Acidithiobacillia</taxon>
        <taxon>Acidithiobacillales</taxon>
        <taxon>Acidithiobacillaceae</taxon>
        <taxon>Acidithiobacillus</taxon>
    </lineage>
</organism>
<comment type="caution">
    <text evidence="2">The sequence shown here is derived from an EMBL/GenBank/DDBJ whole genome shotgun (WGS) entry which is preliminary data.</text>
</comment>
<name>A0A543PZ45_ACITH</name>
<reference evidence="2 3" key="1">
    <citation type="submission" date="2019-03" db="EMBL/GenBank/DDBJ databases">
        <title>New insights into Acidothiobacillus thiooxidans sulfur metabolism through coupled gene expression, solution geochemistry, microscopy and spectroscopy analyses.</title>
        <authorList>
            <person name="Camacho D."/>
            <person name="Frazao R."/>
            <person name="Fouillen A."/>
            <person name="Nanci A."/>
            <person name="Lang B.F."/>
            <person name="Apte S.C."/>
            <person name="Baron C."/>
            <person name="Warren L.A."/>
        </authorList>
    </citation>
    <scope>NUCLEOTIDE SEQUENCE [LARGE SCALE GENOMIC DNA]</scope>
    <source>
        <strain evidence="2 3">ATCC 19377</strain>
    </source>
</reference>
<evidence type="ECO:0000313" key="2">
    <source>
        <dbReference type="EMBL" id="TQN49356.1"/>
    </source>
</evidence>
<evidence type="ECO:0000313" key="3">
    <source>
        <dbReference type="Proteomes" id="UP000315403"/>
    </source>
</evidence>
<evidence type="ECO:0000256" key="1">
    <source>
        <dbReference type="SAM" id="MobiDB-lite"/>
    </source>
</evidence>
<accession>A0A543PZ45</accession>
<gene>
    <name evidence="2" type="ORF">DLNHIDIE_03404</name>
</gene>
<dbReference type="RefSeq" id="WP_264318122.1">
    <property type="nucleotide sequence ID" value="NZ_AFOH01000139.1"/>
</dbReference>
<feature type="compositionally biased region" description="Basic and acidic residues" evidence="1">
    <location>
        <begin position="7"/>
        <end position="24"/>
    </location>
</feature>
<protein>
    <submittedName>
        <fullName evidence="2">Uncharacterized protein</fullName>
    </submittedName>
</protein>
<feature type="region of interest" description="Disordered" evidence="1">
    <location>
        <begin position="1"/>
        <end position="42"/>
    </location>
</feature>
<dbReference type="EMBL" id="SZUV01000006">
    <property type="protein sequence ID" value="TQN49356.1"/>
    <property type="molecule type" value="Genomic_DNA"/>
</dbReference>